<dbReference type="RefSeq" id="WP_207324845.1">
    <property type="nucleotide sequence ID" value="NZ_CP071504.1"/>
</dbReference>
<dbReference type="PANTHER" id="PTHR46847:SF2">
    <property type="entry name" value="ABC TRANSPORTER SUGAR-BINDING PROTEIN"/>
    <property type="match status" value="1"/>
</dbReference>
<feature type="signal peptide" evidence="4">
    <location>
        <begin position="1"/>
        <end position="18"/>
    </location>
</feature>
<evidence type="ECO:0000259" key="5">
    <source>
        <dbReference type="Pfam" id="PF13407"/>
    </source>
</evidence>
<dbReference type="EMBL" id="CP071504">
    <property type="protein sequence ID" value="QSX29799.1"/>
    <property type="molecule type" value="Genomic_DNA"/>
</dbReference>
<dbReference type="InterPro" id="IPR028082">
    <property type="entry name" value="Peripla_BP_I"/>
</dbReference>
<evidence type="ECO:0000256" key="3">
    <source>
        <dbReference type="ARBA" id="ARBA00022729"/>
    </source>
</evidence>
<dbReference type="GO" id="GO:0055085">
    <property type="term" value="P:transmembrane transport"/>
    <property type="evidence" value="ECO:0007669"/>
    <property type="project" value="UniProtKB-ARBA"/>
</dbReference>
<dbReference type="Proteomes" id="UP000663281">
    <property type="component" value="Chromosome"/>
</dbReference>
<feature type="domain" description="Periplasmic binding protein" evidence="5">
    <location>
        <begin position="23"/>
        <end position="266"/>
    </location>
</feature>
<organism evidence="6 7">
    <name type="scientific">Shewanella cyperi</name>
    <dbReference type="NCBI Taxonomy" id="2814292"/>
    <lineage>
        <taxon>Bacteria</taxon>
        <taxon>Pseudomonadati</taxon>
        <taxon>Pseudomonadota</taxon>
        <taxon>Gammaproteobacteria</taxon>
        <taxon>Alteromonadales</taxon>
        <taxon>Shewanellaceae</taxon>
        <taxon>Shewanella</taxon>
    </lineage>
</organism>
<feature type="chain" id="PRO_5037286889" evidence="4">
    <location>
        <begin position="19"/>
        <end position="332"/>
    </location>
</feature>
<sequence length="332" mass="37242">MQKLWLFCCLVFMTPAWCAPDVVFFNPGRADESFWGDVDSLLQEAAAELQLQLLTEHAERNHFQMINQVQRLAAARELPRYVILVNEKSTGLSMLEALYGKPVYVQFVLNDISLEERSELLKDPHWQRFLLPGLVPDNEAIGRQTATALLARAALSRPLALLISGDRLTPASVERTRGAEAVLQQGAEVTQTIYGLWQEERSYQQFKVLLVRYPALALVWTANDHMLFGALRAAQEAGKVPGKDIFFSSFNTSAKALALRRKGDLSVLAGGHLLTAAVALARLKRHRDTGIYPADLPQLFWLLEPDTPMFNALEQRDWQTLLALTLTMETPS</sequence>
<evidence type="ECO:0000313" key="7">
    <source>
        <dbReference type="Proteomes" id="UP000663281"/>
    </source>
</evidence>
<dbReference type="AlphaFoldDB" id="A0A974XSS7"/>
<proteinExistence type="inferred from homology"/>
<evidence type="ECO:0000256" key="2">
    <source>
        <dbReference type="ARBA" id="ARBA00007639"/>
    </source>
</evidence>
<accession>A0A974XSS7</accession>
<reference evidence="6 7" key="1">
    <citation type="submission" date="2021-03" db="EMBL/GenBank/DDBJ databases">
        <title>Novel species identification of genus Shewanella.</title>
        <authorList>
            <person name="Liu G."/>
            <person name="Zhang Q."/>
        </authorList>
    </citation>
    <scope>NUCLEOTIDE SEQUENCE [LARGE SCALE GENOMIC DNA]</scope>
    <source>
        <strain evidence="6 7">FJAT-53726</strain>
    </source>
</reference>
<evidence type="ECO:0000256" key="1">
    <source>
        <dbReference type="ARBA" id="ARBA00004196"/>
    </source>
</evidence>
<dbReference type="InterPro" id="IPR025997">
    <property type="entry name" value="SBP_2_dom"/>
</dbReference>
<dbReference type="KEGG" id="scyp:JYB88_16685"/>
<name>A0A974XSS7_9GAMM</name>
<keyword evidence="3 4" id="KW-0732">Signal</keyword>
<dbReference type="GO" id="GO:0030313">
    <property type="term" value="C:cell envelope"/>
    <property type="evidence" value="ECO:0007669"/>
    <property type="project" value="UniProtKB-SubCell"/>
</dbReference>
<protein>
    <submittedName>
        <fullName evidence="6">ABC transporter substrate-binding protein</fullName>
    </submittedName>
</protein>
<dbReference type="Gene3D" id="3.40.50.2300">
    <property type="match status" value="2"/>
</dbReference>
<gene>
    <name evidence="6" type="ORF">JYB88_16685</name>
</gene>
<dbReference type="SUPFAM" id="SSF53822">
    <property type="entry name" value="Periplasmic binding protein-like I"/>
    <property type="match status" value="1"/>
</dbReference>
<dbReference type="Pfam" id="PF13407">
    <property type="entry name" value="Peripla_BP_4"/>
    <property type="match status" value="1"/>
</dbReference>
<evidence type="ECO:0000313" key="6">
    <source>
        <dbReference type="EMBL" id="QSX29799.1"/>
    </source>
</evidence>
<dbReference type="PANTHER" id="PTHR46847">
    <property type="entry name" value="D-ALLOSE-BINDING PERIPLASMIC PROTEIN-RELATED"/>
    <property type="match status" value="1"/>
</dbReference>
<keyword evidence="7" id="KW-1185">Reference proteome</keyword>
<evidence type="ECO:0000256" key="4">
    <source>
        <dbReference type="SAM" id="SignalP"/>
    </source>
</evidence>
<comment type="similarity">
    <text evidence="2">Belongs to the bacterial solute-binding protein 2 family.</text>
</comment>
<dbReference type="CDD" id="cd06324">
    <property type="entry name" value="PBP1_ABC_sugar_binding-like"/>
    <property type="match status" value="1"/>
</dbReference>
<dbReference type="GO" id="GO:0030246">
    <property type="term" value="F:carbohydrate binding"/>
    <property type="evidence" value="ECO:0007669"/>
    <property type="project" value="UniProtKB-ARBA"/>
</dbReference>
<comment type="subcellular location">
    <subcellularLocation>
        <location evidence="1">Cell envelope</location>
    </subcellularLocation>
</comment>